<keyword evidence="15" id="KW-0966">Cell projection</keyword>
<evidence type="ECO:0000256" key="5">
    <source>
        <dbReference type="ARBA" id="ARBA00022475"/>
    </source>
</evidence>
<feature type="region of interest" description="Disordered" evidence="14">
    <location>
        <begin position="1"/>
        <end position="25"/>
    </location>
</feature>
<keyword evidence="16" id="KW-1185">Reference proteome</keyword>
<dbReference type="GO" id="GO:0005886">
    <property type="term" value="C:plasma membrane"/>
    <property type="evidence" value="ECO:0007669"/>
    <property type="project" value="UniProtKB-SubCell"/>
</dbReference>
<dbReference type="GO" id="GO:0009306">
    <property type="term" value="P:protein secretion"/>
    <property type="evidence" value="ECO:0007669"/>
    <property type="project" value="InterPro"/>
</dbReference>
<dbReference type="SUPFAM" id="SSF160544">
    <property type="entry name" value="EscU C-terminal domain-like"/>
    <property type="match status" value="1"/>
</dbReference>
<evidence type="ECO:0000256" key="1">
    <source>
        <dbReference type="ARBA" id="ARBA00004651"/>
    </source>
</evidence>
<dbReference type="Proteomes" id="UP000258927">
    <property type="component" value="Chromosome"/>
</dbReference>
<dbReference type="InterPro" id="IPR006135">
    <property type="entry name" value="T3SS_substrate_exporter"/>
</dbReference>
<keyword evidence="15" id="KW-0282">Flagellum</keyword>
<feature type="transmembrane region" description="Helical" evidence="13">
    <location>
        <begin position="190"/>
        <end position="212"/>
    </location>
</feature>
<dbReference type="InterPro" id="IPR006136">
    <property type="entry name" value="FlhB"/>
</dbReference>
<keyword evidence="8 13" id="KW-0653">Protein transport</keyword>
<keyword evidence="9 13" id="KW-1133">Transmembrane helix</keyword>
<dbReference type="Gene3D" id="6.10.250.2080">
    <property type="match status" value="1"/>
</dbReference>
<evidence type="ECO:0000256" key="13">
    <source>
        <dbReference type="RuleBase" id="RU364091"/>
    </source>
</evidence>
<protein>
    <recommendedName>
        <fullName evidence="3 13">Flagellar biosynthetic protein FlhB</fullName>
    </recommendedName>
</protein>
<evidence type="ECO:0000256" key="9">
    <source>
        <dbReference type="ARBA" id="ARBA00022989"/>
    </source>
</evidence>
<evidence type="ECO:0000256" key="8">
    <source>
        <dbReference type="ARBA" id="ARBA00022927"/>
    </source>
</evidence>
<evidence type="ECO:0000256" key="10">
    <source>
        <dbReference type="ARBA" id="ARBA00023136"/>
    </source>
</evidence>
<dbReference type="PRINTS" id="PR00950">
    <property type="entry name" value="TYPE3IMSPROT"/>
</dbReference>
<comment type="subcellular location">
    <subcellularLocation>
        <location evidence="1">Cell membrane</location>
        <topology evidence="1">Multi-pass membrane protein</topology>
    </subcellularLocation>
</comment>
<keyword evidence="10 13" id="KW-0472">Membrane</keyword>
<feature type="transmembrane region" description="Helical" evidence="13">
    <location>
        <begin position="143"/>
        <end position="166"/>
    </location>
</feature>
<dbReference type="FunFam" id="3.40.1690.10:FF:000001">
    <property type="entry name" value="Flagellar biosynthetic protein FlhB"/>
    <property type="match status" value="1"/>
</dbReference>
<comment type="function">
    <text evidence="12 13">Required for formation of the rod structure in the basal body of the flagellar apparatus. Together with FliI and FliH, may constitute the export apparatus of flagellin.</text>
</comment>
<dbReference type="PANTHER" id="PTHR30531:SF12">
    <property type="entry name" value="FLAGELLAR BIOSYNTHETIC PROTEIN FLHB"/>
    <property type="match status" value="1"/>
</dbReference>
<feature type="transmembrane region" description="Helical" evidence="13">
    <location>
        <begin position="34"/>
        <end position="55"/>
    </location>
</feature>
<evidence type="ECO:0000313" key="15">
    <source>
        <dbReference type="EMBL" id="AVX04091.1"/>
    </source>
</evidence>
<dbReference type="AlphaFoldDB" id="A0A2R4MDH3"/>
<comment type="similarity">
    <text evidence="2 13">Belongs to the type III secretion exporter family.</text>
</comment>
<dbReference type="Pfam" id="PF01312">
    <property type="entry name" value="Bac_export_2"/>
    <property type="match status" value="1"/>
</dbReference>
<evidence type="ECO:0000313" key="16">
    <source>
        <dbReference type="Proteomes" id="UP000258927"/>
    </source>
</evidence>
<evidence type="ECO:0000256" key="7">
    <source>
        <dbReference type="ARBA" id="ARBA00022795"/>
    </source>
</evidence>
<evidence type="ECO:0000256" key="2">
    <source>
        <dbReference type="ARBA" id="ARBA00010690"/>
    </source>
</evidence>
<dbReference type="PANTHER" id="PTHR30531">
    <property type="entry name" value="FLAGELLAR BIOSYNTHETIC PROTEIN FLHB"/>
    <property type="match status" value="1"/>
</dbReference>
<evidence type="ECO:0000256" key="6">
    <source>
        <dbReference type="ARBA" id="ARBA00022692"/>
    </source>
</evidence>
<dbReference type="InterPro" id="IPR029025">
    <property type="entry name" value="T3SS_substrate_exporter_C"/>
</dbReference>
<keyword evidence="5 13" id="KW-1003">Cell membrane</keyword>
<reference evidence="15 16" key="1">
    <citation type="submission" date="2017-05" db="EMBL/GenBank/DDBJ databases">
        <title>Genome Analysis of Maritalea myrionectae HL2708#5.</title>
        <authorList>
            <consortium name="Cotde Inc.-PKNU"/>
            <person name="Jang D."/>
            <person name="Oh H.-M."/>
        </authorList>
    </citation>
    <scope>NUCLEOTIDE SEQUENCE [LARGE SCALE GENOMIC DNA]</scope>
    <source>
        <strain evidence="15 16">HL2708#5</strain>
    </source>
</reference>
<dbReference type="KEGG" id="mmyr:MXMO3_01561"/>
<evidence type="ECO:0000256" key="14">
    <source>
        <dbReference type="SAM" id="MobiDB-lite"/>
    </source>
</evidence>
<organism evidence="15 16">
    <name type="scientific">Maritalea myrionectae</name>
    <dbReference type="NCBI Taxonomy" id="454601"/>
    <lineage>
        <taxon>Bacteria</taxon>
        <taxon>Pseudomonadati</taxon>
        <taxon>Pseudomonadota</taxon>
        <taxon>Alphaproteobacteria</taxon>
        <taxon>Hyphomicrobiales</taxon>
        <taxon>Devosiaceae</taxon>
        <taxon>Maritalea</taxon>
    </lineage>
</organism>
<keyword evidence="4 13" id="KW-0813">Transport</keyword>
<dbReference type="Gene3D" id="3.40.1690.10">
    <property type="entry name" value="secretion proteins EscU"/>
    <property type="match status" value="1"/>
</dbReference>
<gene>
    <name evidence="13" type="primary">flhB</name>
    <name evidence="15" type="ORF">MXMO3_01561</name>
</gene>
<sequence length="361" mass="40154">MADEPDKSEKTEDPSEKKLQDAHKRGDVAKSQELTTWFMLLGTALIFSLMAPFTAGTLTGMLKNVMANADQYEIGEAGFAGFWNEIAGTVLLVALVPLLILAGFALAANLVQHAPVWSLDPLKPKWSKVSPLSGAKRLFSKDALVNFAKGLAKLSIVSFIMFLVMWPERDRLDTLVTADPATLMLTFQEMGIKIILATLAVVTVVAGLDFMYQRNKWFEKQKMTMKEVRDEYKQMEGDPKVKAKLRQIRAERGRQRMMQNVPDASVVITNPTHYAVALKYEAGMSAPICMAKGVDQVALKIRELATEHDIPIVENPPLARALHATVEIEEAIPVQHFKAVAEVIGYVMRLRRVRSWSAKSS</sequence>
<evidence type="ECO:0000256" key="3">
    <source>
        <dbReference type="ARBA" id="ARBA00021622"/>
    </source>
</evidence>
<accession>A0A2R4MDH3</accession>
<proteinExistence type="inferred from homology"/>
<dbReference type="RefSeq" id="WP_027834328.1">
    <property type="nucleotide sequence ID" value="NZ_CP021330.1"/>
</dbReference>
<keyword evidence="11 13" id="KW-1006">Bacterial flagellum protein export</keyword>
<name>A0A2R4MDH3_9HYPH</name>
<evidence type="ECO:0000256" key="4">
    <source>
        <dbReference type="ARBA" id="ARBA00022448"/>
    </source>
</evidence>
<keyword evidence="15" id="KW-0969">Cilium</keyword>
<feature type="transmembrane region" description="Helical" evidence="13">
    <location>
        <begin position="86"/>
        <end position="111"/>
    </location>
</feature>
<dbReference type="GO" id="GO:0044780">
    <property type="term" value="P:bacterial-type flagellum assembly"/>
    <property type="evidence" value="ECO:0007669"/>
    <property type="project" value="InterPro"/>
</dbReference>
<dbReference type="EMBL" id="CP021330">
    <property type="protein sequence ID" value="AVX04091.1"/>
    <property type="molecule type" value="Genomic_DNA"/>
</dbReference>
<evidence type="ECO:0000256" key="12">
    <source>
        <dbReference type="ARBA" id="ARBA00025078"/>
    </source>
</evidence>
<evidence type="ECO:0000256" key="11">
    <source>
        <dbReference type="ARBA" id="ARBA00023225"/>
    </source>
</evidence>
<dbReference type="STRING" id="1122213.GCA_000423365_01229"/>
<keyword evidence="7 13" id="KW-1005">Bacterial flagellum biogenesis</keyword>
<keyword evidence="6 13" id="KW-0812">Transmembrane</keyword>
<dbReference type="NCBIfam" id="TIGR00328">
    <property type="entry name" value="flhB"/>
    <property type="match status" value="1"/>
</dbReference>